<feature type="region of interest" description="Disordered" evidence="1">
    <location>
        <begin position="372"/>
        <end position="393"/>
    </location>
</feature>
<dbReference type="AlphaFoldDB" id="A0A409WBS9"/>
<name>A0A409WBS9_9AGAR</name>
<protein>
    <recommendedName>
        <fullName evidence="4">F-box domain-containing protein</fullName>
    </recommendedName>
</protein>
<reference evidence="2 3" key="1">
    <citation type="journal article" date="2018" name="Evol. Lett.">
        <title>Horizontal gene cluster transfer increased hallucinogenic mushroom diversity.</title>
        <authorList>
            <person name="Reynolds H.T."/>
            <person name="Vijayakumar V."/>
            <person name="Gluck-Thaler E."/>
            <person name="Korotkin H.B."/>
            <person name="Matheny P.B."/>
            <person name="Slot J.C."/>
        </authorList>
    </citation>
    <scope>NUCLEOTIDE SEQUENCE [LARGE SCALE GENOMIC DNA]</scope>
    <source>
        <strain evidence="2 3">SRW20</strain>
    </source>
</reference>
<evidence type="ECO:0008006" key="4">
    <source>
        <dbReference type="Google" id="ProtNLM"/>
    </source>
</evidence>
<organism evidence="2 3">
    <name type="scientific">Gymnopilus dilepis</name>
    <dbReference type="NCBI Taxonomy" id="231916"/>
    <lineage>
        <taxon>Eukaryota</taxon>
        <taxon>Fungi</taxon>
        <taxon>Dikarya</taxon>
        <taxon>Basidiomycota</taxon>
        <taxon>Agaricomycotina</taxon>
        <taxon>Agaricomycetes</taxon>
        <taxon>Agaricomycetidae</taxon>
        <taxon>Agaricales</taxon>
        <taxon>Agaricineae</taxon>
        <taxon>Hymenogastraceae</taxon>
        <taxon>Gymnopilus</taxon>
    </lineage>
</organism>
<proteinExistence type="predicted"/>
<sequence>MTTDTLYNTLQRFAESTQDFARVATPEAAHGPPMKKACVSASSSTSLPSSATKTCEYVRQPSLRPSLPVEILDAVFSYLPRISLKSLMVANSFVSTLATRHLYHTVVVNGPKVAVAFLTTSLRQVHVLKYVRDLSFTMTSATPISNLYALLHRALLEMTELQALSLELPKTHSPLWIFDDCTFKLKRFVTSVTCRRPLAKFLEQQNQIVDLTLRGCQTDSTSFLPFIDPLPPSLLVPDFDTFILSPDALPRLKAFNAVHSDACVVQAVVQGRPVESVSIPLYPEMSVAALDALQMSSTPLKKLSVISFDPAAPSFLIEALAKRFEQLEALHLVMLMAEYNNELLEQSGPLLSNFRCLKYITFMAADSQASTTHAQTATNADNEDGESQPTNEPDEAHIAKVWHRACPSLKTIILPKGKVWFQQSTPDSSSGLPPFPVNGNISQTAATSTLADQEEGQWTYL</sequence>
<dbReference type="InParanoid" id="A0A409WBS9"/>
<evidence type="ECO:0000313" key="3">
    <source>
        <dbReference type="Proteomes" id="UP000284706"/>
    </source>
</evidence>
<evidence type="ECO:0000256" key="1">
    <source>
        <dbReference type="SAM" id="MobiDB-lite"/>
    </source>
</evidence>
<dbReference type="EMBL" id="NHYE01005212">
    <property type="protein sequence ID" value="PPQ75948.1"/>
    <property type="molecule type" value="Genomic_DNA"/>
</dbReference>
<dbReference type="OrthoDB" id="3178870at2759"/>
<gene>
    <name evidence="2" type="ORF">CVT26_005851</name>
</gene>
<comment type="caution">
    <text evidence="2">The sequence shown here is derived from an EMBL/GenBank/DDBJ whole genome shotgun (WGS) entry which is preliminary data.</text>
</comment>
<evidence type="ECO:0000313" key="2">
    <source>
        <dbReference type="EMBL" id="PPQ75948.1"/>
    </source>
</evidence>
<dbReference type="Proteomes" id="UP000284706">
    <property type="component" value="Unassembled WGS sequence"/>
</dbReference>
<accession>A0A409WBS9</accession>
<keyword evidence="3" id="KW-1185">Reference proteome</keyword>